<sequence>MELYSCSVARAAKQSKNTGKKSSAKGAPRRRIRPFRWLLGHGWRLVLILLLAFLGIIALHGMVKPWGGIYMASEARRLGGVERQWVAMEEIAPVMARSVVAAEDANFCLHWGVDMSAIRDAIADGGQRGGSTISQQVVKNVYLWHGRTYTRKAMETVLTPVVEAFWSKRRVLEVYLNIAEFDEGVFGVEAAGQHYFGVDAADLSARQAALMAAILPSPQSRSASNPGEYTRRRANAIQDGAATIQRDGRADCFSG</sequence>
<dbReference type="UniPathway" id="UPA00219"/>
<dbReference type="SUPFAM" id="SSF53955">
    <property type="entry name" value="Lysozyme-like"/>
    <property type="match status" value="1"/>
</dbReference>
<dbReference type="HAMAP" id="MF_00766">
    <property type="entry name" value="PGT_MtgA"/>
    <property type="match status" value="1"/>
</dbReference>
<dbReference type="GO" id="GO:0005886">
    <property type="term" value="C:plasma membrane"/>
    <property type="evidence" value="ECO:0007669"/>
    <property type="project" value="UniProtKB-SubCell"/>
</dbReference>
<keyword evidence="5 11" id="KW-0812">Transmembrane</keyword>
<keyword evidence="3 11" id="KW-0328">Glycosyltransferase</keyword>
<comment type="similarity">
    <text evidence="11">Belongs to the glycosyltransferase 51 family.</text>
</comment>
<evidence type="ECO:0000256" key="5">
    <source>
        <dbReference type="ARBA" id="ARBA00022692"/>
    </source>
</evidence>
<dbReference type="Pfam" id="PF00912">
    <property type="entry name" value="Transgly"/>
    <property type="match status" value="1"/>
</dbReference>
<dbReference type="GO" id="GO:0008360">
    <property type="term" value="P:regulation of cell shape"/>
    <property type="evidence" value="ECO:0007669"/>
    <property type="project" value="UniProtKB-KW"/>
</dbReference>
<evidence type="ECO:0000313" key="13">
    <source>
        <dbReference type="EMBL" id="QPM91551.1"/>
    </source>
</evidence>
<evidence type="ECO:0000256" key="7">
    <source>
        <dbReference type="ARBA" id="ARBA00022984"/>
    </source>
</evidence>
<evidence type="ECO:0000256" key="8">
    <source>
        <dbReference type="ARBA" id="ARBA00022989"/>
    </source>
</evidence>
<accession>A0A418SFR7</accession>
<dbReference type="PANTHER" id="PTHR30400:SF0">
    <property type="entry name" value="BIOSYNTHETIC PEPTIDOGLYCAN TRANSGLYCOSYLASE"/>
    <property type="match status" value="1"/>
</dbReference>
<evidence type="ECO:0000256" key="6">
    <source>
        <dbReference type="ARBA" id="ARBA00022960"/>
    </source>
</evidence>
<evidence type="ECO:0000256" key="10">
    <source>
        <dbReference type="ARBA" id="ARBA00023316"/>
    </source>
</evidence>
<comment type="catalytic activity">
    <reaction evidence="11">
        <text>[GlcNAc-(1-&gt;4)-Mur2Ac(oyl-L-Ala-gamma-D-Glu-L-Lys-D-Ala-D-Ala)](n)-di-trans,octa-cis-undecaprenyl diphosphate + beta-D-GlcNAc-(1-&gt;4)-Mur2Ac(oyl-L-Ala-gamma-D-Glu-L-Lys-D-Ala-D-Ala)-di-trans,octa-cis-undecaprenyl diphosphate = [GlcNAc-(1-&gt;4)-Mur2Ac(oyl-L-Ala-gamma-D-Glu-L-Lys-D-Ala-D-Ala)](n+1)-di-trans,octa-cis-undecaprenyl diphosphate + di-trans,octa-cis-undecaprenyl diphosphate + H(+)</text>
        <dbReference type="Rhea" id="RHEA:23708"/>
        <dbReference type="Rhea" id="RHEA-COMP:9602"/>
        <dbReference type="Rhea" id="RHEA-COMP:9603"/>
        <dbReference type="ChEBI" id="CHEBI:15378"/>
        <dbReference type="ChEBI" id="CHEBI:58405"/>
        <dbReference type="ChEBI" id="CHEBI:60033"/>
        <dbReference type="ChEBI" id="CHEBI:78435"/>
        <dbReference type="EC" id="2.4.99.28"/>
    </reaction>
</comment>
<protein>
    <recommendedName>
        <fullName evidence="11">Biosynthetic peptidoglycan transglycosylase</fullName>
        <ecNumber evidence="11">2.4.99.28</ecNumber>
    </recommendedName>
    <alternativeName>
        <fullName evidence="11">Glycan polymerase</fullName>
    </alternativeName>
    <alternativeName>
        <fullName evidence="11">Peptidoglycan glycosyltransferase MtgA</fullName>
        <shortName evidence="11">PGT</shortName>
    </alternativeName>
</protein>
<dbReference type="AlphaFoldDB" id="A0A418SFR7"/>
<keyword evidence="7 11" id="KW-0573">Peptidoglycan synthesis</keyword>
<comment type="subcellular location">
    <subcellularLocation>
        <location evidence="11">Cell inner membrane</location>
        <topology evidence="11">Single-pass membrane protein</topology>
    </subcellularLocation>
</comment>
<dbReference type="EC" id="2.4.99.28" evidence="11"/>
<keyword evidence="6 11" id="KW-0133">Cell shape</keyword>
<keyword evidence="9 11" id="KW-0472">Membrane</keyword>
<comment type="function">
    <text evidence="11">Peptidoglycan polymerase that catalyzes glycan chain elongation from lipid-linked precursors.</text>
</comment>
<evidence type="ECO:0000256" key="11">
    <source>
        <dbReference type="HAMAP-Rule" id="MF_00766"/>
    </source>
</evidence>
<evidence type="ECO:0000256" key="2">
    <source>
        <dbReference type="ARBA" id="ARBA00022519"/>
    </source>
</evidence>
<evidence type="ECO:0000256" key="9">
    <source>
        <dbReference type="ARBA" id="ARBA00023136"/>
    </source>
</evidence>
<feature type="transmembrane region" description="Helical" evidence="11">
    <location>
        <begin position="43"/>
        <end position="63"/>
    </location>
</feature>
<proteinExistence type="inferred from homology"/>
<dbReference type="EMBL" id="CP060436">
    <property type="protein sequence ID" value="QPM91551.1"/>
    <property type="molecule type" value="Genomic_DNA"/>
</dbReference>
<dbReference type="Gene3D" id="1.10.3810.10">
    <property type="entry name" value="Biosynthetic peptidoglycan transglycosylase-like"/>
    <property type="match status" value="1"/>
</dbReference>
<name>A0A418SFR7_9RHOB</name>
<organism evidence="13 14">
    <name type="scientific">Pseudooceanicola algae</name>
    <dbReference type="NCBI Taxonomy" id="1537215"/>
    <lineage>
        <taxon>Bacteria</taxon>
        <taxon>Pseudomonadati</taxon>
        <taxon>Pseudomonadota</taxon>
        <taxon>Alphaproteobacteria</taxon>
        <taxon>Rhodobacterales</taxon>
        <taxon>Paracoccaceae</taxon>
        <taxon>Pseudooceanicola</taxon>
    </lineage>
</organism>
<dbReference type="GO" id="GO:0071555">
    <property type="term" value="P:cell wall organization"/>
    <property type="evidence" value="ECO:0007669"/>
    <property type="project" value="UniProtKB-KW"/>
</dbReference>
<dbReference type="Proteomes" id="UP000283786">
    <property type="component" value="Chromosome"/>
</dbReference>
<keyword evidence="4 11" id="KW-0808">Transferase</keyword>
<dbReference type="NCBIfam" id="TIGR02070">
    <property type="entry name" value="mono_pep_trsgly"/>
    <property type="match status" value="1"/>
</dbReference>
<dbReference type="KEGG" id="palw:PSAL_028050"/>
<evidence type="ECO:0000256" key="3">
    <source>
        <dbReference type="ARBA" id="ARBA00022676"/>
    </source>
</evidence>
<dbReference type="PANTHER" id="PTHR30400">
    <property type="entry name" value="MONOFUNCTIONAL BIOSYNTHETIC PEPTIDOGLYCAN TRANSGLYCOSYLASE"/>
    <property type="match status" value="1"/>
</dbReference>
<gene>
    <name evidence="13" type="primary">mtgA_2</name>
    <name evidence="11" type="synonym">mtgA</name>
    <name evidence="13" type="ORF">PSAL_028050</name>
</gene>
<dbReference type="InterPro" id="IPR001264">
    <property type="entry name" value="Glyco_trans_51"/>
</dbReference>
<feature type="domain" description="Glycosyl transferase family 51" evidence="12">
    <location>
        <begin position="80"/>
        <end position="237"/>
    </location>
</feature>
<dbReference type="InterPro" id="IPR023346">
    <property type="entry name" value="Lysozyme-like_dom_sf"/>
</dbReference>
<evidence type="ECO:0000259" key="12">
    <source>
        <dbReference type="Pfam" id="PF00912"/>
    </source>
</evidence>
<keyword evidence="8 11" id="KW-1133">Transmembrane helix</keyword>
<keyword evidence="10 11" id="KW-0961">Cell wall biogenesis/degradation</keyword>
<dbReference type="GO" id="GO:0009252">
    <property type="term" value="P:peptidoglycan biosynthetic process"/>
    <property type="evidence" value="ECO:0007669"/>
    <property type="project" value="UniProtKB-UniRule"/>
</dbReference>
<dbReference type="GO" id="GO:0009274">
    <property type="term" value="C:peptidoglycan-based cell wall"/>
    <property type="evidence" value="ECO:0007669"/>
    <property type="project" value="InterPro"/>
</dbReference>
<keyword evidence="1 11" id="KW-1003">Cell membrane</keyword>
<dbReference type="GO" id="GO:0008955">
    <property type="term" value="F:peptidoglycan glycosyltransferase activity"/>
    <property type="evidence" value="ECO:0007669"/>
    <property type="project" value="UniProtKB-UniRule"/>
</dbReference>
<dbReference type="InterPro" id="IPR036950">
    <property type="entry name" value="PBP_transglycosylase"/>
</dbReference>
<dbReference type="GO" id="GO:0016763">
    <property type="term" value="F:pentosyltransferase activity"/>
    <property type="evidence" value="ECO:0007669"/>
    <property type="project" value="InterPro"/>
</dbReference>
<comment type="pathway">
    <text evidence="11">Cell wall biogenesis; peptidoglycan biosynthesis.</text>
</comment>
<evidence type="ECO:0000313" key="14">
    <source>
        <dbReference type="Proteomes" id="UP000283786"/>
    </source>
</evidence>
<reference evidence="13 14" key="1">
    <citation type="submission" date="2020-08" db="EMBL/GenBank/DDBJ databases">
        <title>Genome sequence of Rhodobacteraceae bacterium Lw-13e.</title>
        <authorList>
            <person name="Poehlein A."/>
            <person name="Wolter L."/>
            <person name="Daniel R."/>
            <person name="Brinkhoff T."/>
        </authorList>
    </citation>
    <scope>NUCLEOTIDE SEQUENCE [LARGE SCALE GENOMIC DNA]</scope>
    <source>
        <strain evidence="13 14">Lw-13e</strain>
    </source>
</reference>
<keyword evidence="2 11" id="KW-0997">Cell inner membrane</keyword>
<dbReference type="InterPro" id="IPR011812">
    <property type="entry name" value="Pep_trsgly"/>
</dbReference>
<evidence type="ECO:0000256" key="4">
    <source>
        <dbReference type="ARBA" id="ARBA00022679"/>
    </source>
</evidence>
<evidence type="ECO:0000256" key="1">
    <source>
        <dbReference type="ARBA" id="ARBA00022475"/>
    </source>
</evidence>
<keyword evidence="14" id="KW-1185">Reference proteome</keyword>